<keyword evidence="4 7" id="KW-0812">Transmembrane</keyword>
<evidence type="ECO:0000259" key="8">
    <source>
        <dbReference type="PROSITE" id="PS50850"/>
    </source>
</evidence>
<accession>A0A2N0ZGN6</accession>
<evidence type="ECO:0000256" key="6">
    <source>
        <dbReference type="ARBA" id="ARBA00023136"/>
    </source>
</evidence>
<dbReference type="InterPro" id="IPR011701">
    <property type="entry name" value="MFS"/>
</dbReference>
<proteinExistence type="predicted"/>
<dbReference type="PANTHER" id="PTHR23513:SF6">
    <property type="entry name" value="MAJOR FACILITATOR SUPERFAMILY ASSOCIATED DOMAIN-CONTAINING PROTEIN"/>
    <property type="match status" value="1"/>
</dbReference>
<evidence type="ECO:0000313" key="10">
    <source>
        <dbReference type="Proteomes" id="UP000233343"/>
    </source>
</evidence>
<evidence type="ECO:0000256" key="7">
    <source>
        <dbReference type="SAM" id="Phobius"/>
    </source>
</evidence>
<dbReference type="EMBL" id="PISD01000026">
    <property type="protein sequence ID" value="PKG28667.1"/>
    <property type="molecule type" value="Genomic_DNA"/>
</dbReference>
<dbReference type="Pfam" id="PF07690">
    <property type="entry name" value="MFS_1"/>
    <property type="match status" value="1"/>
</dbReference>
<feature type="transmembrane region" description="Helical" evidence="7">
    <location>
        <begin position="293"/>
        <end position="312"/>
    </location>
</feature>
<dbReference type="SUPFAM" id="SSF103473">
    <property type="entry name" value="MFS general substrate transporter"/>
    <property type="match status" value="1"/>
</dbReference>
<dbReference type="AlphaFoldDB" id="A0A2N0ZGN6"/>
<comment type="subcellular location">
    <subcellularLocation>
        <location evidence="1">Cell membrane</location>
        <topology evidence="1">Multi-pass membrane protein</topology>
    </subcellularLocation>
</comment>
<evidence type="ECO:0000256" key="4">
    <source>
        <dbReference type="ARBA" id="ARBA00022692"/>
    </source>
</evidence>
<protein>
    <recommendedName>
        <fullName evidence="8">Major facilitator superfamily (MFS) profile domain-containing protein</fullName>
    </recommendedName>
</protein>
<feature type="transmembrane region" description="Helical" evidence="7">
    <location>
        <begin position="381"/>
        <end position="401"/>
    </location>
</feature>
<evidence type="ECO:0000256" key="5">
    <source>
        <dbReference type="ARBA" id="ARBA00022989"/>
    </source>
</evidence>
<feature type="transmembrane region" description="Helical" evidence="7">
    <location>
        <begin position="230"/>
        <end position="252"/>
    </location>
</feature>
<keyword evidence="10" id="KW-1185">Reference proteome</keyword>
<feature type="transmembrane region" description="Helical" evidence="7">
    <location>
        <begin position="86"/>
        <end position="107"/>
    </location>
</feature>
<feature type="transmembrane region" description="Helical" evidence="7">
    <location>
        <begin position="113"/>
        <end position="130"/>
    </location>
</feature>
<evidence type="ECO:0000256" key="3">
    <source>
        <dbReference type="ARBA" id="ARBA00022475"/>
    </source>
</evidence>
<feature type="transmembrane region" description="Helical" evidence="7">
    <location>
        <begin position="150"/>
        <end position="170"/>
    </location>
</feature>
<dbReference type="GO" id="GO:0022857">
    <property type="term" value="F:transmembrane transporter activity"/>
    <property type="evidence" value="ECO:0007669"/>
    <property type="project" value="InterPro"/>
</dbReference>
<organism evidence="9 10">
    <name type="scientific">Cytobacillus horneckiae</name>
    <dbReference type="NCBI Taxonomy" id="549687"/>
    <lineage>
        <taxon>Bacteria</taxon>
        <taxon>Bacillati</taxon>
        <taxon>Bacillota</taxon>
        <taxon>Bacilli</taxon>
        <taxon>Bacillales</taxon>
        <taxon>Bacillaceae</taxon>
        <taxon>Cytobacillus</taxon>
    </lineage>
</organism>
<reference evidence="9 10" key="1">
    <citation type="journal article" date="2010" name="Int. J. Syst. Evol. Microbiol.">
        <title>Bacillus horneckiae sp. nov., isolated from a spacecraft-assembly clean room.</title>
        <authorList>
            <person name="Vaishampayan P."/>
            <person name="Probst A."/>
            <person name="Krishnamurthi S."/>
            <person name="Ghosh S."/>
            <person name="Osman S."/>
            <person name="McDowall A."/>
            <person name="Ruckmani A."/>
            <person name="Mayilraj S."/>
            <person name="Venkateswaran K."/>
        </authorList>
    </citation>
    <scope>NUCLEOTIDE SEQUENCE [LARGE SCALE GENOMIC DNA]</scope>
    <source>
        <strain evidence="10">1PO1SC</strain>
    </source>
</reference>
<dbReference type="Proteomes" id="UP000233343">
    <property type="component" value="Unassembled WGS sequence"/>
</dbReference>
<feature type="transmembrane region" description="Helical" evidence="7">
    <location>
        <begin position="55"/>
        <end position="79"/>
    </location>
</feature>
<feature type="domain" description="Major facilitator superfamily (MFS) profile" evidence="8">
    <location>
        <begin position="222"/>
        <end position="416"/>
    </location>
</feature>
<gene>
    <name evidence="9" type="ORF">CWS20_12380</name>
</gene>
<dbReference type="GO" id="GO:0005886">
    <property type="term" value="C:plasma membrane"/>
    <property type="evidence" value="ECO:0007669"/>
    <property type="project" value="UniProtKB-SubCell"/>
</dbReference>
<feature type="transmembrane region" description="Helical" evidence="7">
    <location>
        <begin position="176"/>
        <end position="194"/>
    </location>
</feature>
<keyword evidence="5 7" id="KW-1133">Transmembrane helix</keyword>
<evidence type="ECO:0000313" key="9">
    <source>
        <dbReference type="EMBL" id="PKG28667.1"/>
    </source>
</evidence>
<comment type="caution">
    <text evidence="9">The sequence shown here is derived from an EMBL/GenBank/DDBJ whole genome shotgun (WGS) entry which is preliminary data.</text>
</comment>
<keyword evidence="6 7" id="KW-0472">Membrane</keyword>
<dbReference type="CDD" id="cd06173">
    <property type="entry name" value="MFS_MefA_like"/>
    <property type="match status" value="1"/>
</dbReference>
<dbReference type="Gene3D" id="1.20.1250.20">
    <property type="entry name" value="MFS general substrate transporter like domains"/>
    <property type="match status" value="1"/>
</dbReference>
<dbReference type="InterPro" id="IPR036259">
    <property type="entry name" value="MFS_trans_sf"/>
</dbReference>
<name>A0A2N0ZGN6_9BACI</name>
<dbReference type="PROSITE" id="PS50850">
    <property type="entry name" value="MFS"/>
    <property type="match status" value="1"/>
</dbReference>
<feature type="transmembrane region" description="Helical" evidence="7">
    <location>
        <begin position="318"/>
        <end position="341"/>
    </location>
</feature>
<keyword evidence="2" id="KW-0813">Transport</keyword>
<evidence type="ECO:0000256" key="2">
    <source>
        <dbReference type="ARBA" id="ARBA00022448"/>
    </source>
</evidence>
<dbReference type="InterPro" id="IPR020846">
    <property type="entry name" value="MFS_dom"/>
</dbReference>
<feature type="transmembrane region" description="Helical" evidence="7">
    <location>
        <begin position="353"/>
        <end position="375"/>
    </location>
</feature>
<feature type="transmembrane region" description="Helical" evidence="7">
    <location>
        <begin position="21"/>
        <end position="43"/>
    </location>
</feature>
<keyword evidence="3" id="KW-1003">Cell membrane</keyword>
<sequence>MKIKILKGWIYMLFKTNNHAFRHLFISRMISVFADSVMFFSLLKWLENESESNHAFTIFYIAFYLPIALFSLPVGAWISTQTLQKVMFYSNLVQASVLIIFVCIHSIISYQWVYLLLVINSILSLFFLPANQSLIPHILNENERSKGNSILQIGYTGVKIAGQIVTAFLIKLSLEPILLLTISASLAGLSLLFIRKIKPYVKQETSLAHSQWQLMKSGVRYIMDIPALKFLFLFLTFAMLLVTTIDLILLSFLTEVLHTGVENLSFIGTASLCGIAVGAVLAPTLYDKLAKKWLFLSPIFIIAVGIGGLYFLTSWIIILPLFFLQGIAIGCFNVTFVTYLQNAITEEHYTRTFSLYNMITSSMALPGVIIIGYLLKIVGVQQTIIIISGCLILLGLIGVIYSPSLENRKHRECRNL</sequence>
<feature type="transmembrane region" description="Helical" evidence="7">
    <location>
        <begin position="264"/>
        <end position="286"/>
    </location>
</feature>
<evidence type="ECO:0000256" key="1">
    <source>
        <dbReference type="ARBA" id="ARBA00004651"/>
    </source>
</evidence>
<dbReference type="PANTHER" id="PTHR23513">
    <property type="entry name" value="INTEGRAL MEMBRANE EFFLUX PROTEIN-RELATED"/>
    <property type="match status" value="1"/>
</dbReference>